<dbReference type="RefSeq" id="WP_042531476.1">
    <property type="nucleotide sequence ID" value="NZ_CP010827.1"/>
</dbReference>
<dbReference type="AlphaFoldDB" id="A0A0B6ERX9"/>
<proteinExistence type="predicted"/>
<evidence type="ECO:0000313" key="1">
    <source>
        <dbReference type="EMBL" id="AJI79282.1"/>
    </source>
</evidence>
<sequence length="307" mass="33595">MSNDADEHDGQDHSELLTRMEKLAHCEELDCIRVNADELLFPHSPLGETRVYMDTDGEPILRLYTTHNGALGFGEIPELSEFVNDWNHDCLSPHLVLNYTTPTEVEVWGHSFLVVHQAPTTAQLAASVLPALFNAGACLEELATRFPALMLPRPAAPDEPSELDGPVSTVDISRLEEMLPSLGITRFQSDSGDAIYAWINDVLFAFAIDSGPSLIIKGHWDPNLPGGEFSKMFLICNDWNRANHSASAFCHSNMDGLQIRVDYAVMTGAGLSDAQLVTALGRGIKHVLHGIDDISHDAMGSSPVVWP</sequence>
<dbReference type="EMBL" id="CP010827">
    <property type="protein sequence ID" value="AJI79282.1"/>
    <property type="molecule type" value="Genomic_DNA"/>
</dbReference>
<dbReference type="OrthoDB" id="4420706at2"/>
<dbReference type="HOGENOM" id="CLU_047685_0_0_11"/>
<name>A0A0B6ERX9_9CORY</name>
<dbReference type="InterPro" id="IPR019660">
    <property type="entry name" value="Put_sensory_transdc_reg_YbjN"/>
</dbReference>
<dbReference type="Proteomes" id="UP000031890">
    <property type="component" value="Chromosome"/>
</dbReference>
<dbReference type="KEGG" id="csx:CSING_08815"/>
<accession>A0A0B6ERX9</accession>
<dbReference type="Pfam" id="PF10722">
    <property type="entry name" value="YbjN"/>
    <property type="match status" value="1"/>
</dbReference>
<evidence type="ECO:0000313" key="2">
    <source>
        <dbReference type="Proteomes" id="UP000031890"/>
    </source>
</evidence>
<reference evidence="1 2" key="1">
    <citation type="journal article" date="2015" name="Genome Announc.">
        <title>Complete Genome Sequence and Annotation of Corynebacterium singulare DSM 44357, Isolated from a Human Semen Specimen.</title>
        <authorList>
            <person name="Merten M."/>
            <person name="Brinkrolf K."/>
            <person name="Albersmeier A."/>
            <person name="Kutter Y."/>
            <person name="Ruckert C."/>
            <person name="Tauch A."/>
        </authorList>
    </citation>
    <scope>NUCLEOTIDE SEQUENCE [LARGE SCALE GENOMIC DNA]</scope>
    <source>
        <strain evidence="1">IBS B52218</strain>
    </source>
</reference>
<dbReference type="STRING" id="161899.CSING_08815"/>
<gene>
    <name evidence="1" type="ORF">CSING_08815</name>
</gene>
<organism evidence="1 2">
    <name type="scientific">Corynebacterium singulare</name>
    <dbReference type="NCBI Taxonomy" id="161899"/>
    <lineage>
        <taxon>Bacteria</taxon>
        <taxon>Bacillati</taxon>
        <taxon>Actinomycetota</taxon>
        <taxon>Actinomycetes</taxon>
        <taxon>Mycobacteriales</taxon>
        <taxon>Corynebacteriaceae</taxon>
        <taxon>Corynebacterium</taxon>
    </lineage>
</organism>
<protein>
    <submittedName>
        <fullName evidence="1">Putative bacterial sensory transduction regulator</fullName>
    </submittedName>
</protein>